<proteinExistence type="predicted"/>
<protein>
    <submittedName>
        <fullName evidence="1">Uncharacterized protein</fullName>
    </submittedName>
</protein>
<dbReference type="GeneID" id="61895349"/>
<reference evidence="1 2" key="1">
    <citation type="submission" date="2017-05" db="EMBL/GenBank/DDBJ databases">
        <authorList>
            <person name="Blom J."/>
        </authorList>
    </citation>
    <scope>NUCLEOTIDE SEQUENCE [LARGE SCALE GENOMIC DNA]</scope>
    <source>
        <strain evidence="1">PD885</strain>
    </source>
</reference>
<accession>A0ABY1RSU2</accession>
<keyword evidence="2" id="KW-1185">Reference proteome</keyword>
<dbReference type="EMBL" id="LT853882">
    <property type="protein sequence ID" value="SMR00272.1"/>
    <property type="molecule type" value="Genomic_DNA"/>
</dbReference>
<gene>
    <name evidence="1" type="ORF">PD885_03050</name>
</gene>
<dbReference type="Proteomes" id="UP000195877">
    <property type="component" value="Chromosome 1"/>
</dbReference>
<dbReference type="RefSeq" id="WP_088056963.1">
    <property type="nucleotide sequence ID" value="NZ_CP127378.1"/>
</dbReference>
<evidence type="ECO:0000313" key="1">
    <source>
        <dbReference type="EMBL" id="SMR00272.1"/>
    </source>
</evidence>
<name>A0ABY1RSU2_9XANT</name>
<sequence length="293" mass="33113">MSPLLAIKDEILDVCEDDSAFIDYCNYKFDSLGNIDHWQLVSDTAAEIKASAGLNSLVTQRAIPLVTGENYREPFVCLIFTGTISSSLLHLGLPHGTTDFHNSKKTVSTSNFSTVSKVLQGNLSHTRYKSNIDFPSQIRSRDIYEELRLSAPECKTLKAGDILVQDRRDTIIVRDEISPSVALVICNPKKKSNYQYHFKKETGQLSRISEFEPKISRKEKAIRILEKYGNTSSLPALMAASEDGRHTIRWLALRAMIRLDPKKKNVYLQKGACDDNKDIREACEKLMKRHECA</sequence>
<organism evidence="1 2">
    <name type="scientific">Xanthomonas fragariae</name>
    <dbReference type="NCBI Taxonomy" id="48664"/>
    <lineage>
        <taxon>Bacteria</taxon>
        <taxon>Pseudomonadati</taxon>
        <taxon>Pseudomonadota</taxon>
        <taxon>Gammaproteobacteria</taxon>
        <taxon>Lysobacterales</taxon>
        <taxon>Lysobacteraceae</taxon>
        <taxon>Xanthomonas</taxon>
    </lineage>
</organism>
<evidence type="ECO:0000313" key="2">
    <source>
        <dbReference type="Proteomes" id="UP000195877"/>
    </source>
</evidence>